<keyword evidence="3" id="KW-1185">Reference proteome</keyword>
<gene>
    <name evidence="2" type="ORF">ACFFX0_03010</name>
</gene>
<dbReference type="Proteomes" id="UP001589575">
    <property type="component" value="Unassembled WGS sequence"/>
</dbReference>
<dbReference type="Pfam" id="PF16481">
    <property type="entry name" value="DUF5058"/>
    <property type="match status" value="1"/>
</dbReference>
<feature type="transmembrane region" description="Helical" evidence="1">
    <location>
        <begin position="140"/>
        <end position="163"/>
    </location>
</feature>
<feature type="transmembrane region" description="Helical" evidence="1">
    <location>
        <begin position="32"/>
        <end position="52"/>
    </location>
</feature>
<evidence type="ECO:0000313" key="2">
    <source>
        <dbReference type="EMBL" id="MFB9070214.1"/>
    </source>
</evidence>
<sequence length="256" mass="26322">MGRHRTPQTSQDKRPLMSVTENTTMTVGLHPVLWIGAGLVLAIVVVQSLVYLRAARKAAPEAGMTGLDFTTAVRTGATSAIGPSLAVCLIAMAVLPVLATPSTLTRIGLVGSAAYETMAADVALGAMGSGLGQDNVTGTMFVSMLLALAIAGSGWMVVTLIATPLMKRGLKTNTKTAAGKASRWAVVPAAALVGAFFTMGLKEVSAGLTPLLVFLASAGVMLLATYLSKRTGKGWFLEWALGIALFVGIAVGYVLS</sequence>
<keyword evidence="1" id="KW-1133">Transmembrane helix</keyword>
<dbReference type="EMBL" id="JBHMFI010000001">
    <property type="protein sequence ID" value="MFB9070214.1"/>
    <property type="molecule type" value="Genomic_DNA"/>
</dbReference>
<feature type="transmembrane region" description="Helical" evidence="1">
    <location>
        <begin position="184"/>
        <end position="201"/>
    </location>
</feature>
<evidence type="ECO:0000313" key="3">
    <source>
        <dbReference type="Proteomes" id="UP001589575"/>
    </source>
</evidence>
<reference evidence="2 3" key="1">
    <citation type="submission" date="2024-09" db="EMBL/GenBank/DDBJ databases">
        <authorList>
            <person name="Sun Q."/>
            <person name="Mori K."/>
        </authorList>
    </citation>
    <scope>NUCLEOTIDE SEQUENCE [LARGE SCALE GENOMIC DNA]</scope>
    <source>
        <strain evidence="2 3">CCM 7609</strain>
    </source>
</reference>
<proteinExistence type="predicted"/>
<protein>
    <submittedName>
        <fullName evidence="2">DUF5058 family protein</fullName>
    </submittedName>
</protein>
<feature type="transmembrane region" description="Helical" evidence="1">
    <location>
        <begin position="207"/>
        <end position="228"/>
    </location>
</feature>
<feature type="transmembrane region" description="Helical" evidence="1">
    <location>
        <begin position="235"/>
        <end position="255"/>
    </location>
</feature>
<name>A0ABV5FU49_9MICC</name>
<keyword evidence="1" id="KW-0812">Transmembrane</keyword>
<organism evidence="2 3">
    <name type="scientific">Citricoccus parietis</name>
    <dbReference type="NCBI Taxonomy" id="592307"/>
    <lineage>
        <taxon>Bacteria</taxon>
        <taxon>Bacillati</taxon>
        <taxon>Actinomycetota</taxon>
        <taxon>Actinomycetes</taxon>
        <taxon>Micrococcales</taxon>
        <taxon>Micrococcaceae</taxon>
        <taxon>Citricoccus</taxon>
    </lineage>
</organism>
<accession>A0ABV5FU49</accession>
<keyword evidence="1" id="KW-0472">Membrane</keyword>
<dbReference type="InterPro" id="IPR032479">
    <property type="entry name" value="DUF5058"/>
</dbReference>
<comment type="caution">
    <text evidence="2">The sequence shown here is derived from an EMBL/GenBank/DDBJ whole genome shotgun (WGS) entry which is preliminary data.</text>
</comment>
<evidence type="ECO:0000256" key="1">
    <source>
        <dbReference type="SAM" id="Phobius"/>
    </source>
</evidence>
<feature type="transmembrane region" description="Helical" evidence="1">
    <location>
        <begin position="73"/>
        <end position="99"/>
    </location>
</feature>